<dbReference type="STRING" id="70996.SE18_18020"/>
<dbReference type="InterPro" id="IPR011933">
    <property type="entry name" value="Double_TM_dom"/>
</dbReference>
<protein>
    <recommendedName>
        <fullName evidence="6">VWFA domain-containing protein</fullName>
    </recommendedName>
</protein>
<dbReference type="InterPro" id="IPR033881">
    <property type="entry name" value="vWA_BatA_type"/>
</dbReference>
<sequence>MTFAYPLLFWLLPIVPIVWWAMYRRSRGEVVTMRFSDLGMLRGVKPSWRIRMRPLLISLRAAALGLLVVVLSRPQYAQSSERVVREGIDIQLALDISLSMKAGDFDPKDRITVAKEVIAEFIKGRKDDRIGLVVFSGNAFTQVPLTLDYDFLQTLLGQVQTVRRPDGTAIGTALAHSVNGLRNSTTKSKVVILLTDGSSNRGDIEPAQAAEIARALDVRVYTILVGKPGGGEYPVHDAWRDETYLIPAPTAEDEVALRDIAEQTGGIFFRAGDEQGLRDVYATIDKMERSQVASEKLVRYTEAWQPWAAGALLLLMLEILLRNTILRSIG</sequence>
<evidence type="ECO:0000256" key="5">
    <source>
        <dbReference type="SAM" id="Phobius"/>
    </source>
</evidence>
<evidence type="ECO:0000256" key="2">
    <source>
        <dbReference type="ARBA" id="ARBA00022692"/>
    </source>
</evidence>
<evidence type="ECO:0000313" key="7">
    <source>
        <dbReference type="EMBL" id="KPL85515.1"/>
    </source>
</evidence>
<name>A0A0P6YK17_9CHLR</name>
<feature type="domain" description="VWFA" evidence="6">
    <location>
        <begin position="89"/>
        <end position="284"/>
    </location>
</feature>
<evidence type="ECO:0000256" key="1">
    <source>
        <dbReference type="ARBA" id="ARBA00022475"/>
    </source>
</evidence>
<gene>
    <name evidence="7" type="ORF">SE18_18020</name>
</gene>
<feature type="transmembrane region" description="Helical" evidence="5">
    <location>
        <begin position="55"/>
        <end position="72"/>
    </location>
</feature>
<keyword evidence="8" id="KW-1185">Reference proteome</keyword>
<dbReference type="PANTHER" id="PTHR22550:SF5">
    <property type="entry name" value="LEUCINE ZIPPER PROTEIN 4"/>
    <property type="match status" value="1"/>
</dbReference>
<evidence type="ECO:0000256" key="4">
    <source>
        <dbReference type="ARBA" id="ARBA00023136"/>
    </source>
</evidence>
<dbReference type="InterPro" id="IPR036465">
    <property type="entry name" value="vWFA_dom_sf"/>
</dbReference>
<dbReference type="SUPFAM" id="SSF53300">
    <property type="entry name" value="vWA-like"/>
    <property type="match status" value="1"/>
</dbReference>
<dbReference type="InterPro" id="IPR002035">
    <property type="entry name" value="VWF_A"/>
</dbReference>
<accession>A0A0P6YK17</accession>
<dbReference type="EMBL" id="LGKP01000025">
    <property type="protein sequence ID" value="KPL85515.1"/>
    <property type="molecule type" value="Genomic_DNA"/>
</dbReference>
<dbReference type="CDD" id="cd01467">
    <property type="entry name" value="vWA_BatA_type"/>
    <property type="match status" value="1"/>
</dbReference>
<dbReference type="InterPro" id="IPR050768">
    <property type="entry name" value="UPF0353/GerABKA_families"/>
</dbReference>
<evidence type="ECO:0000256" key="3">
    <source>
        <dbReference type="ARBA" id="ARBA00022989"/>
    </source>
</evidence>
<dbReference type="OrthoDB" id="8882959at2"/>
<keyword evidence="4 5" id="KW-0472">Membrane</keyword>
<dbReference type="Pfam" id="PF00092">
    <property type="entry name" value="VWA"/>
    <property type="match status" value="1"/>
</dbReference>
<keyword evidence="2 5" id="KW-0812">Transmembrane</keyword>
<reference evidence="7 8" key="1">
    <citation type="submission" date="2015-07" db="EMBL/GenBank/DDBJ databases">
        <title>Whole genome sequence of Herpetosiphon geysericola DSM 7119.</title>
        <authorList>
            <person name="Hemp J."/>
            <person name="Ward L.M."/>
            <person name="Pace L.A."/>
            <person name="Fischer W.W."/>
        </authorList>
    </citation>
    <scope>NUCLEOTIDE SEQUENCE [LARGE SCALE GENOMIC DNA]</scope>
    <source>
        <strain evidence="7 8">DSM 7119</strain>
    </source>
</reference>
<dbReference type="PANTHER" id="PTHR22550">
    <property type="entry name" value="SPORE GERMINATION PROTEIN"/>
    <property type="match status" value="1"/>
</dbReference>
<organism evidence="7 8">
    <name type="scientific">Herpetosiphon geysericola</name>
    <dbReference type="NCBI Taxonomy" id="70996"/>
    <lineage>
        <taxon>Bacteria</taxon>
        <taxon>Bacillati</taxon>
        <taxon>Chloroflexota</taxon>
        <taxon>Chloroflexia</taxon>
        <taxon>Herpetosiphonales</taxon>
        <taxon>Herpetosiphonaceae</taxon>
        <taxon>Herpetosiphon</taxon>
    </lineage>
</organism>
<dbReference type="Pfam" id="PF07584">
    <property type="entry name" value="BatA"/>
    <property type="match status" value="1"/>
</dbReference>
<dbReference type="AlphaFoldDB" id="A0A0P6YK17"/>
<dbReference type="InterPro" id="IPR024163">
    <property type="entry name" value="Aerotolerance_reg_N"/>
</dbReference>
<keyword evidence="1" id="KW-1003">Cell membrane</keyword>
<dbReference type="Gene3D" id="3.40.50.410">
    <property type="entry name" value="von Willebrand factor, type A domain"/>
    <property type="match status" value="1"/>
</dbReference>
<evidence type="ECO:0000313" key="8">
    <source>
        <dbReference type="Proteomes" id="UP000050277"/>
    </source>
</evidence>
<evidence type="ECO:0000259" key="6">
    <source>
        <dbReference type="PROSITE" id="PS50234"/>
    </source>
</evidence>
<dbReference type="RefSeq" id="WP_054535839.1">
    <property type="nucleotide sequence ID" value="NZ_LGKP01000025.1"/>
</dbReference>
<comment type="caution">
    <text evidence="7">The sequence shown here is derived from an EMBL/GenBank/DDBJ whole genome shotgun (WGS) entry which is preliminary data.</text>
</comment>
<keyword evidence="3 5" id="KW-1133">Transmembrane helix</keyword>
<dbReference type="PATRIC" id="fig|70996.4.peg.480"/>
<proteinExistence type="predicted"/>
<dbReference type="Proteomes" id="UP000050277">
    <property type="component" value="Unassembled WGS sequence"/>
</dbReference>
<dbReference type="PROSITE" id="PS50234">
    <property type="entry name" value="VWFA"/>
    <property type="match status" value="1"/>
</dbReference>
<feature type="transmembrane region" description="Helical" evidence="5">
    <location>
        <begin position="6"/>
        <end position="23"/>
    </location>
</feature>
<dbReference type="SMART" id="SM00327">
    <property type="entry name" value="VWA"/>
    <property type="match status" value="1"/>
</dbReference>
<dbReference type="NCBIfam" id="TIGR02226">
    <property type="entry name" value="two_anch"/>
    <property type="match status" value="1"/>
</dbReference>